<dbReference type="Gene3D" id="2.40.70.10">
    <property type="entry name" value="Acid Proteases"/>
    <property type="match status" value="2"/>
</dbReference>
<keyword evidence="2 5" id="KW-0064">Aspartyl protease</keyword>
<evidence type="ECO:0000256" key="2">
    <source>
        <dbReference type="ARBA" id="ARBA00022750"/>
    </source>
</evidence>
<gene>
    <name evidence="8" type="ORF">EV702DRAFT_680432</name>
</gene>
<feature type="disulfide bond" evidence="4">
    <location>
        <begin position="114"/>
        <end position="118"/>
    </location>
</feature>
<dbReference type="InterPro" id="IPR001461">
    <property type="entry name" value="Aspartic_peptidase_A1"/>
</dbReference>
<dbReference type="Pfam" id="PF00026">
    <property type="entry name" value="Asp"/>
    <property type="match status" value="1"/>
</dbReference>
<evidence type="ECO:0000256" key="5">
    <source>
        <dbReference type="RuleBase" id="RU000454"/>
    </source>
</evidence>
<dbReference type="InterPro" id="IPR033121">
    <property type="entry name" value="PEPTIDASE_A1"/>
</dbReference>
<dbReference type="EMBL" id="JABBWD010000007">
    <property type="protein sequence ID" value="KAG1780797.1"/>
    <property type="molecule type" value="Genomic_DNA"/>
</dbReference>
<keyword evidence="5" id="KW-0378">Hydrolase</keyword>
<dbReference type="PRINTS" id="PR00792">
    <property type="entry name" value="PEPSIN"/>
</dbReference>
<reference evidence="8" key="1">
    <citation type="journal article" date="2020" name="New Phytol.">
        <title>Comparative genomics reveals dynamic genome evolution in host specialist ectomycorrhizal fungi.</title>
        <authorList>
            <person name="Lofgren L.A."/>
            <person name="Nguyen N.H."/>
            <person name="Vilgalys R."/>
            <person name="Ruytinx J."/>
            <person name="Liao H.L."/>
            <person name="Branco S."/>
            <person name="Kuo A."/>
            <person name="LaButti K."/>
            <person name="Lipzen A."/>
            <person name="Andreopoulos W."/>
            <person name="Pangilinan J."/>
            <person name="Riley R."/>
            <person name="Hundley H."/>
            <person name="Na H."/>
            <person name="Barry K."/>
            <person name="Grigoriev I.V."/>
            <person name="Stajich J.E."/>
            <person name="Kennedy P.G."/>
        </authorList>
    </citation>
    <scope>NUCLEOTIDE SEQUENCE</scope>
    <source>
        <strain evidence="8">DOB743</strain>
    </source>
</reference>
<dbReference type="GO" id="GO:0006508">
    <property type="term" value="P:proteolysis"/>
    <property type="evidence" value="ECO:0007669"/>
    <property type="project" value="UniProtKB-KW"/>
</dbReference>
<organism evidence="8 9">
    <name type="scientific">Suillus placidus</name>
    <dbReference type="NCBI Taxonomy" id="48579"/>
    <lineage>
        <taxon>Eukaryota</taxon>
        <taxon>Fungi</taxon>
        <taxon>Dikarya</taxon>
        <taxon>Basidiomycota</taxon>
        <taxon>Agaricomycotina</taxon>
        <taxon>Agaricomycetes</taxon>
        <taxon>Agaricomycetidae</taxon>
        <taxon>Boletales</taxon>
        <taxon>Suillineae</taxon>
        <taxon>Suillaceae</taxon>
        <taxon>Suillus</taxon>
    </lineage>
</organism>
<dbReference type="FunFam" id="2.40.70.10:FF:000008">
    <property type="entry name" value="Cathepsin D"/>
    <property type="match status" value="1"/>
</dbReference>
<keyword evidence="9" id="KW-1185">Reference proteome</keyword>
<dbReference type="PROSITE" id="PS00141">
    <property type="entry name" value="ASP_PROTEASE"/>
    <property type="match status" value="1"/>
</dbReference>
<dbReference type="CDD" id="cd05471">
    <property type="entry name" value="pepsin_like"/>
    <property type="match status" value="1"/>
</dbReference>
<evidence type="ECO:0000313" key="8">
    <source>
        <dbReference type="EMBL" id="KAG1780797.1"/>
    </source>
</evidence>
<name>A0A9P7D6I3_9AGAM</name>
<dbReference type="OrthoDB" id="771136at2759"/>
<keyword evidence="4" id="KW-1015">Disulfide bond</keyword>
<dbReference type="AlphaFoldDB" id="A0A9P7D6I3"/>
<proteinExistence type="inferred from homology"/>
<sequence length="471" mass="48730">MLSSLALALLIISPFASAAPNLVPAAGQSIPLIRRAQPERTVSDWEAWAKNERETLTTKYGGNLAKRSTGTNLMTNQNGDSSYFGTVAIGTPPVSFNVILDTGSADLWVADQACTTGCSKVQLFNDLSSSTFHNLSQPFSIQYGSGAAAGTLGQDIVQMAGFSVPNQIFGVVTQATSGLLSTPVSGLLGLGWQSIASSKASPFWQTLASSGSWTDPVMAFQLTRFINGSNVNAEEPGGSFTMGMSSFYGVCLQVDGRSLGFVDSSLYTGTIDYQALPSTPSYWLLPMKSLTVQGSSVTIPSGSSSYSAIDTGTTLVGGPSSVIQSIFAQIPGSQPGTGNWQGYWTYPCSTAVNIAISFGGPSWPISPADFLLTKISSSQCVGAFFELNTGGSAPNWIVGDTFLKNVYSVFRYNPAAVGFAALSQTALAMNGVNAAAPSPTIGSVSASATAGTGGGSNAASHSWGVSWALLI</sequence>
<evidence type="ECO:0000259" key="7">
    <source>
        <dbReference type="PROSITE" id="PS51767"/>
    </source>
</evidence>
<dbReference type="InterPro" id="IPR034164">
    <property type="entry name" value="Pepsin-like_dom"/>
</dbReference>
<evidence type="ECO:0000256" key="1">
    <source>
        <dbReference type="ARBA" id="ARBA00007447"/>
    </source>
</evidence>
<dbReference type="PANTHER" id="PTHR47966:SF6">
    <property type="entry name" value="PEPTIDASE A1 DOMAIN-CONTAINING PROTEIN"/>
    <property type="match status" value="1"/>
</dbReference>
<dbReference type="Proteomes" id="UP000714275">
    <property type="component" value="Unassembled WGS sequence"/>
</dbReference>
<dbReference type="PROSITE" id="PS51767">
    <property type="entry name" value="PEPTIDASE_A1"/>
    <property type="match status" value="1"/>
</dbReference>
<keyword evidence="5" id="KW-0645">Protease</keyword>
<feature type="active site" evidence="3">
    <location>
        <position position="310"/>
    </location>
</feature>
<comment type="caution">
    <text evidence="8">The sequence shown here is derived from an EMBL/GenBank/DDBJ whole genome shotgun (WGS) entry which is preliminary data.</text>
</comment>
<feature type="active site" evidence="3">
    <location>
        <position position="101"/>
    </location>
</feature>
<evidence type="ECO:0000256" key="4">
    <source>
        <dbReference type="PIRSR" id="PIRSR601461-2"/>
    </source>
</evidence>
<dbReference type="InterPro" id="IPR021109">
    <property type="entry name" value="Peptidase_aspartic_dom_sf"/>
</dbReference>
<evidence type="ECO:0000313" key="9">
    <source>
        <dbReference type="Proteomes" id="UP000714275"/>
    </source>
</evidence>
<feature type="chain" id="PRO_5040281673" evidence="6">
    <location>
        <begin position="19"/>
        <end position="471"/>
    </location>
</feature>
<feature type="domain" description="Peptidase A1" evidence="7">
    <location>
        <begin position="83"/>
        <end position="420"/>
    </location>
</feature>
<feature type="signal peptide" evidence="6">
    <location>
        <begin position="1"/>
        <end position="18"/>
    </location>
</feature>
<protein>
    <submittedName>
        <fullName evidence="8">Aspartic peptidase domain-containing protein</fullName>
    </submittedName>
</protein>
<dbReference type="PANTHER" id="PTHR47966">
    <property type="entry name" value="BETA-SITE APP-CLEAVING ENZYME, ISOFORM A-RELATED"/>
    <property type="match status" value="1"/>
</dbReference>
<accession>A0A9P7D6I3</accession>
<evidence type="ECO:0000256" key="6">
    <source>
        <dbReference type="SAM" id="SignalP"/>
    </source>
</evidence>
<dbReference type="InterPro" id="IPR001969">
    <property type="entry name" value="Aspartic_peptidase_AS"/>
</dbReference>
<dbReference type="SUPFAM" id="SSF50630">
    <property type="entry name" value="Acid proteases"/>
    <property type="match status" value="1"/>
</dbReference>
<comment type="similarity">
    <text evidence="1 5">Belongs to the peptidase A1 family.</text>
</comment>
<evidence type="ECO:0000256" key="3">
    <source>
        <dbReference type="PIRSR" id="PIRSR601461-1"/>
    </source>
</evidence>
<dbReference type="GO" id="GO:0004190">
    <property type="term" value="F:aspartic-type endopeptidase activity"/>
    <property type="evidence" value="ECO:0007669"/>
    <property type="project" value="UniProtKB-KW"/>
</dbReference>
<keyword evidence="6" id="KW-0732">Signal</keyword>